<dbReference type="Pfam" id="PF07901">
    <property type="entry name" value="DUF1672"/>
    <property type="match status" value="1"/>
</dbReference>
<dbReference type="EMBL" id="WMEY01000001">
    <property type="protein sequence ID" value="MYL62239.1"/>
    <property type="molecule type" value="Genomic_DNA"/>
</dbReference>
<reference evidence="2 3" key="1">
    <citation type="submission" date="2019-11" db="EMBL/GenBank/DDBJ databases">
        <title>Genome sequences of 17 halophilic strains isolated from different environments.</title>
        <authorList>
            <person name="Furrow R.E."/>
        </authorList>
    </citation>
    <scope>NUCLEOTIDE SEQUENCE [LARGE SCALE GENOMIC DNA]</scope>
    <source>
        <strain evidence="2 3">22506_14_FS</strain>
    </source>
</reference>
<sequence>MTKKRFLLTGILCSALLLGGCSSLTNSNDETGKEKEQKADKKTEEEMIEDKYFVSVQDYTGEEYTLDNGDETDKIAEENRDEVEKAIKKYFKDEYKTEVKVHNITGAAGGASVSVESIGQPHFYSYAIIPIDKKTREIDTSGVWSQEGQVETAIISGLYAWINEDKFNKLDQYIEEKVKEYPIVGINEEANQNGVGNYHTTPYYKVVIYGGVVEEKLLQAYMDNPDRSKEEWANMLEGEKVDPSMVAVLTQLYMEDPNVEPSKEIFDEIVNDLSEMEELAAGQYGFILHDNTIDKYSGQNVKDNSLEQTYPDEIIKE</sequence>
<feature type="signal peptide" evidence="1">
    <location>
        <begin position="1"/>
        <end position="27"/>
    </location>
</feature>
<comment type="caution">
    <text evidence="2">The sequence shown here is derived from an EMBL/GenBank/DDBJ whole genome shotgun (WGS) entry which is preliminary data.</text>
</comment>
<protein>
    <submittedName>
        <fullName evidence="2">DUF1672 family protein</fullName>
    </submittedName>
</protein>
<name>A0A845ERA8_9BACL</name>
<dbReference type="AlphaFoldDB" id="A0A845ERA8"/>
<dbReference type="InterPro" id="IPR012873">
    <property type="entry name" value="DUF1672"/>
</dbReference>
<evidence type="ECO:0000313" key="3">
    <source>
        <dbReference type="Proteomes" id="UP000447833"/>
    </source>
</evidence>
<evidence type="ECO:0000256" key="1">
    <source>
        <dbReference type="SAM" id="SignalP"/>
    </source>
</evidence>
<dbReference type="Proteomes" id="UP000447833">
    <property type="component" value="Unassembled WGS sequence"/>
</dbReference>
<keyword evidence="1" id="KW-0732">Signal</keyword>
<feature type="chain" id="PRO_5039189887" evidence="1">
    <location>
        <begin position="28"/>
        <end position="317"/>
    </location>
</feature>
<proteinExistence type="predicted"/>
<organism evidence="2 3">
    <name type="scientific">Guptibacillus hwajinpoensis</name>
    <dbReference type="NCBI Taxonomy" id="208199"/>
    <lineage>
        <taxon>Bacteria</taxon>
        <taxon>Bacillati</taxon>
        <taxon>Bacillota</taxon>
        <taxon>Bacilli</taxon>
        <taxon>Bacillales</taxon>
        <taxon>Guptibacillaceae</taxon>
        <taxon>Guptibacillus</taxon>
    </lineage>
</organism>
<evidence type="ECO:0000313" key="2">
    <source>
        <dbReference type="EMBL" id="MYL62239.1"/>
    </source>
</evidence>
<gene>
    <name evidence="2" type="ORF">GLW07_02600</name>
</gene>
<dbReference type="PROSITE" id="PS51257">
    <property type="entry name" value="PROKAR_LIPOPROTEIN"/>
    <property type="match status" value="1"/>
</dbReference>
<accession>A0A845ERA8</accession>